<dbReference type="Gene3D" id="3.40.50.1360">
    <property type="match status" value="1"/>
</dbReference>
<dbReference type="GO" id="GO:0003700">
    <property type="term" value="F:DNA-binding transcription factor activity"/>
    <property type="evidence" value="ECO:0007669"/>
    <property type="project" value="InterPro"/>
</dbReference>
<dbReference type="PANTHER" id="PTHR34294:SF1">
    <property type="entry name" value="TRANSCRIPTIONAL REGULATOR LSRR"/>
    <property type="match status" value="1"/>
</dbReference>
<keyword evidence="4" id="KW-0804">Transcription</keyword>
<sequence>MKNHQLLVRVAYQYYIQNKTQSEIAKSLDLGRSTISRILTQAKRENIVNIQINGLDLDLMDLENKIKNYYQLRNVIIVPTTSSDKSSALALEAALYLKQIIKPNNRVGVAWGSTLAKMVGQLHHPKSTNATFIPLVGGPSAANAKYNVNTIVYDLAKKFVGSSEFINATAVQETAALRNGIIGSKYFRELTNDWQHLDIALVGVGGPLTTKTTSHWRDLLTHDDLVLLKDQHAIGDCCCTFFDKNGKTLAPSLQKRTIAISLETLSKVPISVAVAHSLVKVPSIKALLSMGIVNTLITDKETASHLLD</sequence>
<dbReference type="PANTHER" id="PTHR34294">
    <property type="entry name" value="TRANSCRIPTIONAL REGULATOR-RELATED"/>
    <property type="match status" value="1"/>
</dbReference>
<evidence type="ECO:0000256" key="1">
    <source>
        <dbReference type="ARBA" id="ARBA00010466"/>
    </source>
</evidence>
<organism evidence="7 8">
    <name type="scientific">Xylocopilactobacillus apis</name>
    <dbReference type="NCBI Taxonomy" id="2932183"/>
    <lineage>
        <taxon>Bacteria</taxon>
        <taxon>Bacillati</taxon>
        <taxon>Bacillota</taxon>
        <taxon>Bacilli</taxon>
        <taxon>Lactobacillales</taxon>
        <taxon>Lactobacillaceae</taxon>
        <taxon>Xylocopilactobacillus</taxon>
    </lineage>
</organism>
<dbReference type="InterPro" id="IPR036388">
    <property type="entry name" value="WH-like_DNA-bd_sf"/>
</dbReference>
<dbReference type="RefSeq" id="WP_317696958.1">
    <property type="nucleotide sequence ID" value="NZ_AP026801.1"/>
</dbReference>
<dbReference type="InterPro" id="IPR051054">
    <property type="entry name" value="SorC_transcr_regulators"/>
</dbReference>
<dbReference type="Gene3D" id="1.10.10.10">
    <property type="entry name" value="Winged helix-like DNA-binding domain superfamily/Winged helix DNA-binding domain"/>
    <property type="match status" value="1"/>
</dbReference>
<proteinExistence type="inferred from homology"/>
<accession>A0AAU9DBK1</accession>
<dbReference type="Pfam" id="PF04545">
    <property type="entry name" value="Sigma70_r4"/>
    <property type="match status" value="1"/>
</dbReference>
<dbReference type="AlphaFoldDB" id="A0AAU9DBK1"/>
<feature type="domain" description="RNA polymerase sigma-70 region 4" evidence="6">
    <location>
        <begin position="12"/>
        <end position="42"/>
    </location>
</feature>
<gene>
    <name evidence="7" type="ORF">KIMC2_01080</name>
</gene>
<keyword evidence="2" id="KW-0805">Transcription regulation</keyword>
<keyword evidence="8" id="KW-1185">Reference proteome</keyword>
<reference evidence="7 8" key="1">
    <citation type="journal article" date="2023" name="Microbiol. Spectr.">
        <title>Symbiosis of Carpenter Bees with Uncharacterized Lactic Acid Bacteria Showing NAD Auxotrophy.</title>
        <authorList>
            <person name="Kawasaki S."/>
            <person name="Ozawa K."/>
            <person name="Mori T."/>
            <person name="Yamamoto A."/>
            <person name="Ito M."/>
            <person name="Ohkuma M."/>
            <person name="Sakamoto M."/>
            <person name="Matsutani M."/>
        </authorList>
    </citation>
    <scope>NUCLEOTIDE SEQUENCE [LARGE SCALE GENOMIC DNA]</scope>
    <source>
        <strain evidence="7 8">KimC2</strain>
    </source>
</reference>
<feature type="domain" description="Sugar-binding" evidence="5">
    <location>
        <begin position="59"/>
        <end position="307"/>
    </location>
</feature>
<dbReference type="SUPFAM" id="SSF100950">
    <property type="entry name" value="NagB/RpiA/CoA transferase-like"/>
    <property type="match status" value="1"/>
</dbReference>
<evidence type="ECO:0000256" key="4">
    <source>
        <dbReference type="ARBA" id="ARBA00023163"/>
    </source>
</evidence>
<evidence type="ECO:0000259" key="5">
    <source>
        <dbReference type="Pfam" id="PF04198"/>
    </source>
</evidence>
<evidence type="ECO:0000313" key="8">
    <source>
        <dbReference type="Proteomes" id="UP001321804"/>
    </source>
</evidence>
<evidence type="ECO:0000256" key="3">
    <source>
        <dbReference type="ARBA" id="ARBA00023125"/>
    </source>
</evidence>
<evidence type="ECO:0000256" key="2">
    <source>
        <dbReference type="ARBA" id="ARBA00023015"/>
    </source>
</evidence>
<dbReference type="GO" id="GO:0006352">
    <property type="term" value="P:DNA-templated transcription initiation"/>
    <property type="evidence" value="ECO:0007669"/>
    <property type="project" value="InterPro"/>
</dbReference>
<dbReference type="InterPro" id="IPR037171">
    <property type="entry name" value="NagB/RpiA_transferase-like"/>
</dbReference>
<comment type="similarity">
    <text evidence="1">Belongs to the SorC transcriptional regulatory family.</text>
</comment>
<evidence type="ECO:0000259" key="6">
    <source>
        <dbReference type="Pfam" id="PF04545"/>
    </source>
</evidence>
<name>A0AAU9DBK1_9LACO</name>
<dbReference type="KEGG" id="xak:KIMC2_01080"/>
<dbReference type="InterPro" id="IPR007324">
    <property type="entry name" value="Sugar-bd_dom_put"/>
</dbReference>
<dbReference type="Proteomes" id="UP001321804">
    <property type="component" value="Chromosome"/>
</dbReference>
<dbReference type="EMBL" id="AP026801">
    <property type="protein sequence ID" value="BDR55546.1"/>
    <property type="molecule type" value="Genomic_DNA"/>
</dbReference>
<dbReference type="GO" id="GO:0030246">
    <property type="term" value="F:carbohydrate binding"/>
    <property type="evidence" value="ECO:0007669"/>
    <property type="project" value="InterPro"/>
</dbReference>
<dbReference type="InterPro" id="IPR007630">
    <property type="entry name" value="RNA_pol_sigma70_r4"/>
</dbReference>
<protein>
    <submittedName>
        <fullName evidence="7">DNA-binding transcriptional regulator</fullName>
    </submittedName>
</protein>
<dbReference type="Pfam" id="PF04198">
    <property type="entry name" value="Sugar-bind"/>
    <property type="match status" value="1"/>
</dbReference>
<evidence type="ECO:0000313" key="7">
    <source>
        <dbReference type="EMBL" id="BDR55546.1"/>
    </source>
</evidence>
<dbReference type="GO" id="GO:0003677">
    <property type="term" value="F:DNA binding"/>
    <property type="evidence" value="ECO:0007669"/>
    <property type="project" value="UniProtKB-KW"/>
</dbReference>
<keyword evidence="3 7" id="KW-0238">DNA-binding</keyword>